<protein>
    <submittedName>
        <fullName evidence="3">Uncharacterized protein</fullName>
    </submittedName>
</protein>
<evidence type="ECO:0000256" key="1">
    <source>
        <dbReference type="SAM" id="MobiDB-lite"/>
    </source>
</evidence>
<dbReference type="WBParaSite" id="PTRK_0000855700.1">
    <property type="protein sequence ID" value="PTRK_0000855700.1"/>
    <property type="gene ID" value="PTRK_0000855700"/>
</dbReference>
<evidence type="ECO:0000313" key="2">
    <source>
        <dbReference type="Proteomes" id="UP000038045"/>
    </source>
</evidence>
<dbReference type="AlphaFoldDB" id="A0A0N4ZKC4"/>
<reference evidence="3" key="1">
    <citation type="submission" date="2017-02" db="UniProtKB">
        <authorList>
            <consortium name="WormBaseParasite"/>
        </authorList>
    </citation>
    <scope>IDENTIFICATION</scope>
</reference>
<sequence>MKRSYLLKNSSIESEDNGQHEVVNSGQMKESFSRKLKKYDEFKPTFVRSTNNTFNSKNVSFSRVNEKEEKNVLSVDEKNKINAKILKAELKGDMDLVEKLKRKLEGVIESKKDDNDSQRIMLLKIDERTGNMLPVVKKHEIANISDKSTVNSVYEKCQSVGEMVIEEKTTTSIDQITMFSKSTKAMGKLKTDDDFVVDDQLMEHKRKKRDIEKDGRKEFQRTVQGKFQHIISKIFYFYKKYQITHICT</sequence>
<dbReference type="Proteomes" id="UP000038045">
    <property type="component" value="Unplaced"/>
</dbReference>
<proteinExistence type="predicted"/>
<name>A0A0N4ZKC4_PARTI</name>
<organism evidence="2 3">
    <name type="scientific">Parastrongyloides trichosuri</name>
    <name type="common">Possum-specific nematode worm</name>
    <dbReference type="NCBI Taxonomy" id="131310"/>
    <lineage>
        <taxon>Eukaryota</taxon>
        <taxon>Metazoa</taxon>
        <taxon>Ecdysozoa</taxon>
        <taxon>Nematoda</taxon>
        <taxon>Chromadorea</taxon>
        <taxon>Rhabditida</taxon>
        <taxon>Tylenchina</taxon>
        <taxon>Panagrolaimomorpha</taxon>
        <taxon>Strongyloidoidea</taxon>
        <taxon>Strongyloididae</taxon>
        <taxon>Parastrongyloides</taxon>
    </lineage>
</organism>
<evidence type="ECO:0000313" key="3">
    <source>
        <dbReference type="WBParaSite" id="PTRK_0000855700.1"/>
    </source>
</evidence>
<feature type="region of interest" description="Disordered" evidence="1">
    <location>
        <begin position="1"/>
        <end position="29"/>
    </location>
</feature>
<keyword evidence="2" id="KW-1185">Reference proteome</keyword>
<accession>A0A0N4ZKC4</accession>
<dbReference type="STRING" id="131310.A0A0N4ZKC4"/>